<sequence>MDVLGFTAGQWEDVFHKLDTTEGKIQAVGMAMQALSNAGQMFADIQKISNDKELASFERLQERKRESHKRQLEQGTMSQERYNKEQERMDKELANKKAELAYKQAKAEKVSRLFSAIGSTAQAVAAALTAGGIMGPILAGIVGALGAVQIGIIASQPLPEKQSYAKGGYTKGIGFTDNSGHEVAGVVHAGEYVIPEWLLKDPQVANVAQWLESRRKGSSEEGFAEGGYTSKTDPTEKNPQKMENNEVIQRLLYILEKIEQEGIEAYVISDAKNGKEMLKAIKLYTDLINKNKH</sequence>
<accession>A0A0B7IT95</accession>
<name>A0A0B7IT95_9FLAO</name>
<dbReference type="AlphaFoldDB" id="A0A0B7IT95"/>
<organism evidence="2 3">
    <name type="scientific">Capnocytophaga canis</name>
    <dbReference type="NCBI Taxonomy" id="1848903"/>
    <lineage>
        <taxon>Bacteria</taxon>
        <taxon>Pseudomonadati</taxon>
        <taxon>Bacteroidota</taxon>
        <taxon>Flavobacteriia</taxon>
        <taxon>Flavobacteriales</taxon>
        <taxon>Flavobacteriaceae</taxon>
        <taxon>Capnocytophaga</taxon>
    </lineage>
</organism>
<reference evidence="2 3" key="1">
    <citation type="submission" date="2015-01" db="EMBL/GenBank/DDBJ databases">
        <authorList>
            <person name="Xiang T."/>
            <person name="Song Y."/>
            <person name="Huang L."/>
            <person name="Wang B."/>
            <person name="Wu P."/>
        </authorList>
    </citation>
    <scope>NUCLEOTIDE SEQUENCE [LARGE SCALE GENOMIC DNA]</scope>
    <source>
        <strain evidence="2 3">CcD93</strain>
    </source>
</reference>
<feature type="compositionally biased region" description="Basic and acidic residues" evidence="1">
    <location>
        <begin position="61"/>
        <end position="72"/>
    </location>
</feature>
<protein>
    <submittedName>
        <fullName evidence="2">Uncharacterized protein</fullName>
    </submittedName>
</protein>
<gene>
    <name evidence="2" type="ORF">CCAND93_380042</name>
</gene>
<dbReference type="Proteomes" id="UP000038200">
    <property type="component" value="Unassembled WGS sequence"/>
</dbReference>
<feature type="region of interest" description="Disordered" evidence="1">
    <location>
        <begin position="218"/>
        <end position="242"/>
    </location>
</feature>
<feature type="compositionally biased region" description="Basic and acidic residues" evidence="1">
    <location>
        <begin position="233"/>
        <end position="242"/>
    </location>
</feature>
<evidence type="ECO:0000313" key="2">
    <source>
        <dbReference type="EMBL" id="CEN53168.1"/>
    </source>
</evidence>
<proteinExistence type="predicted"/>
<evidence type="ECO:0000256" key="1">
    <source>
        <dbReference type="SAM" id="MobiDB-lite"/>
    </source>
</evidence>
<dbReference type="EMBL" id="CDOL01000226">
    <property type="protein sequence ID" value="CEN53168.1"/>
    <property type="molecule type" value="Genomic_DNA"/>
</dbReference>
<evidence type="ECO:0000313" key="3">
    <source>
        <dbReference type="Proteomes" id="UP000038200"/>
    </source>
</evidence>
<feature type="region of interest" description="Disordered" evidence="1">
    <location>
        <begin position="61"/>
        <end position="84"/>
    </location>
</feature>